<protein>
    <submittedName>
        <fullName evidence="1">Uncharacterized protein</fullName>
    </submittedName>
</protein>
<proteinExistence type="predicted"/>
<sequence>MPASMHCVPQLVSGFWLQILSSYRNHRNLSSSSRILGNKTDVSKRNRPFEILIRPPFSSLLHCHLIPPYFNHGEIHRAMILIRFDVEAEYVFFSL</sequence>
<dbReference type="Proteomes" id="UP001279734">
    <property type="component" value="Unassembled WGS sequence"/>
</dbReference>
<comment type="caution">
    <text evidence="1">The sequence shown here is derived from an EMBL/GenBank/DDBJ whole genome shotgun (WGS) entry which is preliminary data.</text>
</comment>
<evidence type="ECO:0000313" key="1">
    <source>
        <dbReference type="EMBL" id="GMH14089.1"/>
    </source>
</evidence>
<keyword evidence="2" id="KW-1185">Reference proteome</keyword>
<dbReference type="AlphaFoldDB" id="A0AAD3SNM7"/>
<accession>A0AAD3SNM7</accession>
<reference evidence="1" key="1">
    <citation type="submission" date="2023-05" db="EMBL/GenBank/DDBJ databases">
        <title>Nepenthes gracilis genome sequencing.</title>
        <authorList>
            <person name="Fukushima K."/>
        </authorList>
    </citation>
    <scope>NUCLEOTIDE SEQUENCE</scope>
    <source>
        <strain evidence="1">SING2019-196</strain>
    </source>
</reference>
<dbReference type="EMBL" id="BSYO01000013">
    <property type="protein sequence ID" value="GMH14089.1"/>
    <property type="molecule type" value="Genomic_DNA"/>
</dbReference>
<evidence type="ECO:0000313" key="2">
    <source>
        <dbReference type="Proteomes" id="UP001279734"/>
    </source>
</evidence>
<name>A0AAD3SNM7_NEPGR</name>
<gene>
    <name evidence="1" type="ORF">Nepgr_015930</name>
</gene>
<organism evidence="1 2">
    <name type="scientific">Nepenthes gracilis</name>
    <name type="common">Slender pitcher plant</name>
    <dbReference type="NCBI Taxonomy" id="150966"/>
    <lineage>
        <taxon>Eukaryota</taxon>
        <taxon>Viridiplantae</taxon>
        <taxon>Streptophyta</taxon>
        <taxon>Embryophyta</taxon>
        <taxon>Tracheophyta</taxon>
        <taxon>Spermatophyta</taxon>
        <taxon>Magnoliopsida</taxon>
        <taxon>eudicotyledons</taxon>
        <taxon>Gunneridae</taxon>
        <taxon>Pentapetalae</taxon>
        <taxon>Caryophyllales</taxon>
        <taxon>Nepenthaceae</taxon>
        <taxon>Nepenthes</taxon>
    </lineage>
</organism>